<evidence type="ECO:0000313" key="9">
    <source>
        <dbReference type="EMBL" id="MBP3962338.1"/>
    </source>
</evidence>
<feature type="transmembrane region" description="Helical" evidence="8">
    <location>
        <begin position="12"/>
        <end position="36"/>
    </location>
</feature>
<dbReference type="PANTHER" id="PTHR32024">
    <property type="entry name" value="TRK SYSTEM POTASSIUM UPTAKE PROTEIN TRKG-RELATED"/>
    <property type="match status" value="1"/>
</dbReference>
<dbReference type="PANTHER" id="PTHR32024:SF4">
    <property type="entry name" value="KTR SYSTEM POTASSIUM UPTAKE PROTEIN D"/>
    <property type="match status" value="1"/>
</dbReference>
<feature type="transmembrane region" description="Helical" evidence="8">
    <location>
        <begin position="42"/>
        <end position="63"/>
    </location>
</feature>
<evidence type="ECO:0000256" key="5">
    <source>
        <dbReference type="ARBA" id="ARBA00022989"/>
    </source>
</evidence>
<dbReference type="RefSeq" id="WP_210656468.1">
    <property type="nucleotide sequence ID" value="NZ_JAGKSP010000002.1"/>
</dbReference>
<proteinExistence type="predicted"/>
<dbReference type="Pfam" id="PF02386">
    <property type="entry name" value="TrkH"/>
    <property type="match status" value="1"/>
</dbReference>
<accession>A0ABS5CB53</accession>
<gene>
    <name evidence="9" type="ORF">I8J30_06395</name>
</gene>
<organism evidence="9 10">
    <name type="scientific">Paenibacillus lignilyticus</name>
    <dbReference type="NCBI Taxonomy" id="1172615"/>
    <lineage>
        <taxon>Bacteria</taxon>
        <taxon>Bacillati</taxon>
        <taxon>Bacillota</taxon>
        <taxon>Bacilli</taxon>
        <taxon>Bacillales</taxon>
        <taxon>Paenibacillaceae</taxon>
        <taxon>Paenibacillus</taxon>
    </lineage>
</organism>
<dbReference type="Proteomes" id="UP000673394">
    <property type="component" value="Unassembled WGS sequence"/>
</dbReference>
<feature type="transmembrane region" description="Helical" evidence="8">
    <location>
        <begin position="126"/>
        <end position="150"/>
    </location>
</feature>
<evidence type="ECO:0000256" key="4">
    <source>
        <dbReference type="ARBA" id="ARBA00022692"/>
    </source>
</evidence>
<name>A0ABS5CB53_9BACL</name>
<feature type="transmembrane region" description="Helical" evidence="8">
    <location>
        <begin position="193"/>
        <end position="213"/>
    </location>
</feature>
<feature type="transmembrane region" description="Helical" evidence="8">
    <location>
        <begin position="162"/>
        <end position="181"/>
    </location>
</feature>
<evidence type="ECO:0000313" key="10">
    <source>
        <dbReference type="Proteomes" id="UP000673394"/>
    </source>
</evidence>
<keyword evidence="6" id="KW-0406">Ion transport</keyword>
<evidence type="ECO:0000256" key="7">
    <source>
        <dbReference type="ARBA" id="ARBA00023136"/>
    </source>
</evidence>
<evidence type="ECO:0000256" key="3">
    <source>
        <dbReference type="ARBA" id="ARBA00022475"/>
    </source>
</evidence>
<feature type="transmembrane region" description="Helical" evidence="8">
    <location>
        <begin position="351"/>
        <end position="372"/>
    </location>
</feature>
<keyword evidence="2" id="KW-0813">Transport</keyword>
<feature type="transmembrane region" description="Helical" evidence="8">
    <location>
        <begin position="234"/>
        <end position="253"/>
    </location>
</feature>
<evidence type="ECO:0000256" key="2">
    <source>
        <dbReference type="ARBA" id="ARBA00022448"/>
    </source>
</evidence>
<evidence type="ECO:0000256" key="8">
    <source>
        <dbReference type="SAM" id="Phobius"/>
    </source>
</evidence>
<evidence type="ECO:0000256" key="6">
    <source>
        <dbReference type="ARBA" id="ARBA00023065"/>
    </source>
</evidence>
<keyword evidence="5 8" id="KW-1133">Transmembrane helix</keyword>
<keyword evidence="7 8" id="KW-0472">Membrane</keyword>
<protein>
    <submittedName>
        <fullName evidence="9">TrkH family potassium uptake protein</fullName>
    </submittedName>
</protein>
<feature type="transmembrane region" description="Helical" evidence="8">
    <location>
        <begin position="75"/>
        <end position="98"/>
    </location>
</feature>
<dbReference type="InterPro" id="IPR003445">
    <property type="entry name" value="Cat_transpt"/>
</dbReference>
<comment type="subcellular location">
    <subcellularLocation>
        <location evidence="1">Cell membrane</location>
        <topology evidence="1">Multi-pass membrane protein</topology>
    </subcellularLocation>
</comment>
<keyword evidence="4 8" id="KW-0812">Transmembrane</keyword>
<reference evidence="9 10" key="1">
    <citation type="submission" date="2021-04" db="EMBL/GenBank/DDBJ databases">
        <title>Paenibacillus sp. DLE-14 whole genome sequence.</title>
        <authorList>
            <person name="Ham Y.J."/>
        </authorList>
    </citation>
    <scope>NUCLEOTIDE SEQUENCE [LARGE SCALE GENOMIC DNA]</scope>
    <source>
        <strain evidence="9 10">DLE-14</strain>
    </source>
</reference>
<feature type="transmembrane region" description="Helical" evidence="8">
    <location>
        <begin position="298"/>
        <end position="331"/>
    </location>
</feature>
<keyword evidence="10" id="KW-1185">Reference proteome</keyword>
<dbReference type="EMBL" id="JAGKSP010000002">
    <property type="protein sequence ID" value="MBP3962338.1"/>
    <property type="molecule type" value="Genomic_DNA"/>
</dbReference>
<keyword evidence="3" id="KW-1003">Cell membrane</keyword>
<feature type="transmembrane region" description="Helical" evidence="8">
    <location>
        <begin position="411"/>
        <end position="431"/>
    </location>
</feature>
<sequence length="450" mass="49324">MLRRLIRKMSPARLIVSVYVLGILFITLLLMLPVSWKPGVRLSFIDALFTAASAVSVTGLTTVSTGDSFSVFGAAVLIFAFQFGGIGIMTLGSFYWFLLGENIGLLERKLIMIDQNRNQLAGLVQLMRLVLLLTLAIELLGTVIFGIYFYSTGESDTIWSAFFNGVFHAVSAFTNAGFDLFGDSLIRYSDDYFVQSVTMALIVLGAVGFPVLAEVTEWARKKNKRFRFSLFTKVTMVTHAVLILLGLVVIWLTEAGHSFAGMPLHQQLMNALFTSITSRSAGLTIIDMSSLHQASQLLISVLMFIGASPSSVGGGIRTTTIAVIVVVMINFAKGEKEVRLFNRSISKDDVYKSFVFFAMSVLLVIVGIFAVLMAEAHRYDLSAVLFEVTSAFGTCGLSTGITGQLHISGKITLILLMFIGRIGMFLYFSLFTSGKKKPDIKYPEEKLIIG</sequence>
<evidence type="ECO:0000256" key="1">
    <source>
        <dbReference type="ARBA" id="ARBA00004651"/>
    </source>
</evidence>
<comment type="caution">
    <text evidence="9">The sequence shown here is derived from an EMBL/GenBank/DDBJ whole genome shotgun (WGS) entry which is preliminary data.</text>
</comment>